<keyword evidence="3" id="KW-1185">Reference proteome</keyword>
<feature type="region of interest" description="Disordered" evidence="1">
    <location>
        <begin position="164"/>
        <end position="245"/>
    </location>
</feature>
<dbReference type="Proteomes" id="UP001165124">
    <property type="component" value="Unassembled WGS sequence"/>
</dbReference>
<comment type="caution">
    <text evidence="2">The sequence shown here is derived from an EMBL/GenBank/DDBJ whole genome shotgun (WGS) entry which is preliminary data.</text>
</comment>
<feature type="compositionally biased region" description="Basic residues" evidence="1">
    <location>
        <begin position="1"/>
        <end position="15"/>
    </location>
</feature>
<name>A0A9W6PXZ3_9ACTN</name>
<dbReference type="EMBL" id="BSRZ01000006">
    <property type="protein sequence ID" value="GLW64767.1"/>
    <property type="molecule type" value="Genomic_DNA"/>
</dbReference>
<proteinExistence type="predicted"/>
<reference evidence="2" key="1">
    <citation type="submission" date="2023-02" db="EMBL/GenBank/DDBJ databases">
        <title>Actinomadura rubrobrunea NBRC 14622.</title>
        <authorList>
            <person name="Ichikawa N."/>
            <person name="Sato H."/>
            <person name="Tonouchi N."/>
        </authorList>
    </citation>
    <scope>NUCLEOTIDE SEQUENCE</scope>
    <source>
        <strain evidence="2">NBRC 14622</strain>
    </source>
</reference>
<feature type="region of interest" description="Disordered" evidence="1">
    <location>
        <begin position="1"/>
        <end position="32"/>
    </location>
</feature>
<protein>
    <submittedName>
        <fullName evidence="2">Uncharacterized protein</fullName>
    </submittedName>
</protein>
<dbReference type="AlphaFoldDB" id="A0A9W6PXZ3"/>
<accession>A0A9W6PXZ3</accession>
<evidence type="ECO:0000313" key="2">
    <source>
        <dbReference type="EMBL" id="GLW64767.1"/>
    </source>
</evidence>
<evidence type="ECO:0000256" key="1">
    <source>
        <dbReference type="SAM" id="MobiDB-lite"/>
    </source>
</evidence>
<feature type="compositionally biased region" description="Low complexity" evidence="1">
    <location>
        <begin position="170"/>
        <end position="184"/>
    </location>
</feature>
<organism evidence="2 3">
    <name type="scientific">Actinomadura rubrobrunea</name>
    <dbReference type="NCBI Taxonomy" id="115335"/>
    <lineage>
        <taxon>Bacteria</taxon>
        <taxon>Bacillati</taxon>
        <taxon>Actinomycetota</taxon>
        <taxon>Actinomycetes</taxon>
        <taxon>Streptosporangiales</taxon>
        <taxon>Thermomonosporaceae</taxon>
        <taxon>Actinomadura</taxon>
    </lineage>
</organism>
<gene>
    <name evidence="2" type="ORF">Arub01_30110</name>
</gene>
<sequence length="245" mass="26477">MSPSHRRAARRRRHRDAVLGASPGEVAAPSGGGPLRAVAGTVLDASPHLLVLDADGGEVRVPMTPATSVRRAGREDPEALRPGRHAVVRPAADGLGADRIWVDILRVTGTILTCRRDAVEVDMGPHRGRAHVVIPPHVLGRVLVRHPRLEPGHLIDVLCVRSPEARTRSPRAARSPPTGPTGRPSPRRPRPCRTSCTERRPGSARGSRRTPGSPTPPSTRRATRAAARKRWADARRCRTSRWAAS</sequence>
<evidence type="ECO:0000313" key="3">
    <source>
        <dbReference type="Proteomes" id="UP001165124"/>
    </source>
</evidence>